<dbReference type="InterPro" id="IPR032466">
    <property type="entry name" value="Metal_Hydrolase"/>
</dbReference>
<dbReference type="InterPro" id="IPR001130">
    <property type="entry name" value="TatD-like"/>
</dbReference>
<sequence>MYNLIDTHFHLDFYKNHNEIYNYFNNKKIYVLCVTNQPEVFETCMNIYGSSKYVKFAIGYNPKIINNIPFSKKSFNRNIVKTEYIGEVGLDFKNVNSINREKQLEIFDYISSMAAKSNKLLNIHCNKAEEETFTILKKNGNKKVIIHWYTGDIKYAEKLIDLGCYFSINMNMLKNKRTLEIIKRIPKTRLLIESDGPFSKINGKKYEPEGLIDIYSMLASTIDEADINKLIFNNFRNLLLIK</sequence>
<evidence type="ECO:0000256" key="1">
    <source>
        <dbReference type="ARBA" id="ARBA00022801"/>
    </source>
</evidence>
<dbReference type="AlphaFoldDB" id="A0AB74QD96"/>
<dbReference type="Pfam" id="PF01026">
    <property type="entry name" value="TatD_DNase"/>
    <property type="match status" value="1"/>
</dbReference>
<dbReference type="Gene3D" id="3.20.20.140">
    <property type="entry name" value="Metal-dependent hydrolases"/>
    <property type="match status" value="1"/>
</dbReference>
<feature type="binding site" evidence="2">
    <location>
        <position position="87"/>
    </location>
    <ligand>
        <name>a divalent metal cation</name>
        <dbReference type="ChEBI" id="CHEBI:60240"/>
        <label>1</label>
    </ligand>
</feature>
<evidence type="ECO:0000313" key="3">
    <source>
        <dbReference type="EMBL" id="VFD33363.1"/>
    </source>
</evidence>
<dbReference type="CDD" id="cd01310">
    <property type="entry name" value="TatD_DNAse"/>
    <property type="match status" value="1"/>
</dbReference>
<accession>A0AB74QD96</accession>
<dbReference type="PROSITE" id="PS01137">
    <property type="entry name" value="TATD_1"/>
    <property type="match status" value="1"/>
</dbReference>
<protein>
    <submittedName>
        <fullName evidence="3">Mg-dependent DNase</fullName>
        <ecNumber evidence="3">3.1.21.-</ecNumber>
    </submittedName>
</protein>
<organism evidence="3 4">
    <name type="scientific">Clostridioides difficile</name>
    <name type="common">Peptoclostridium difficile</name>
    <dbReference type="NCBI Taxonomy" id="1496"/>
    <lineage>
        <taxon>Bacteria</taxon>
        <taxon>Bacillati</taxon>
        <taxon>Bacillota</taxon>
        <taxon>Clostridia</taxon>
        <taxon>Peptostreptococcales</taxon>
        <taxon>Peptostreptococcaceae</taxon>
        <taxon>Clostridioides</taxon>
    </lineage>
</organism>
<dbReference type="InterPro" id="IPR018228">
    <property type="entry name" value="DNase_TatD-rel_CS"/>
</dbReference>
<keyword evidence="1 3" id="KW-0378">Hydrolase</keyword>
<dbReference type="RefSeq" id="WP_021377211.1">
    <property type="nucleotide sequence ID" value="NZ_CAADAK010000010.1"/>
</dbReference>
<evidence type="ECO:0000313" key="4">
    <source>
        <dbReference type="Proteomes" id="UP000411588"/>
    </source>
</evidence>
<dbReference type="EC" id="3.1.21.-" evidence="3"/>
<name>A0AB74QD96_CLODI</name>
<dbReference type="Proteomes" id="UP000411588">
    <property type="component" value="Unassembled WGS sequence"/>
</dbReference>
<dbReference type="PANTHER" id="PTHR46124:SF2">
    <property type="entry name" value="D-AMINOACYL-TRNA DEACYLASE"/>
    <property type="match status" value="1"/>
</dbReference>
<proteinExistence type="predicted"/>
<feature type="binding site" evidence="2">
    <location>
        <position position="124"/>
    </location>
    <ligand>
        <name>a divalent metal cation</name>
        <dbReference type="ChEBI" id="CHEBI:60240"/>
        <label>2</label>
    </ligand>
</feature>
<feature type="binding site" evidence="2">
    <location>
        <position position="147"/>
    </location>
    <ligand>
        <name>a divalent metal cation</name>
        <dbReference type="ChEBI" id="CHEBI:60240"/>
        <label>2</label>
    </ligand>
</feature>
<evidence type="ECO:0000256" key="2">
    <source>
        <dbReference type="PIRSR" id="PIRSR005902-1"/>
    </source>
</evidence>
<feature type="binding site" evidence="2">
    <location>
        <position position="195"/>
    </location>
    <ligand>
        <name>a divalent metal cation</name>
        <dbReference type="ChEBI" id="CHEBI:60240"/>
        <label>1</label>
    </ligand>
</feature>
<dbReference type="PIRSF" id="PIRSF005902">
    <property type="entry name" value="DNase_TatD"/>
    <property type="match status" value="1"/>
</dbReference>
<dbReference type="GO" id="GO:0016788">
    <property type="term" value="F:hydrolase activity, acting on ester bonds"/>
    <property type="evidence" value="ECO:0007669"/>
    <property type="project" value="InterPro"/>
</dbReference>
<gene>
    <name evidence="3" type="primary">ycfH_1</name>
    <name evidence="3" type="ORF">SAMEA1402399_02556</name>
</gene>
<reference evidence="3 4" key="1">
    <citation type="submission" date="2019-02" db="EMBL/GenBank/DDBJ databases">
        <authorList>
            <consortium name="Pathogen Informatics"/>
        </authorList>
    </citation>
    <scope>NUCLEOTIDE SEQUENCE [LARGE SCALE GENOMIC DNA]</scope>
    <source>
        <strain evidence="4">clo34</strain>
    </source>
</reference>
<dbReference type="GO" id="GO:0046872">
    <property type="term" value="F:metal ion binding"/>
    <property type="evidence" value="ECO:0007669"/>
    <property type="project" value="UniProtKB-KW"/>
</dbReference>
<feature type="binding site" evidence="2">
    <location>
        <position position="8"/>
    </location>
    <ligand>
        <name>a divalent metal cation</name>
        <dbReference type="ChEBI" id="CHEBI:60240"/>
        <label>1</label>
    </ligand>
</feature>
<dbReference type="EMBL" id="CAADAN010000009">
    <property type="protein sequence ID" value="VFD33363.1"/>
    <property type="molecule type" value="Genomic_DNA"/>
</dbReference>
<keyword evidence="2" id="KW-0479">Metal-binding</keyword>
<dbReference type="PANTHER" id="PTHR46124">
    <property type="entry name" value="D-AMINOACYL-TRNA DEACYLASE"/>
    <property type="match status" value="1"/>
</dbReference>
<dbReference type="SUPFAM" id="SSF51556">
    <property type="entry name" value="Metallo-dependent hydrolases"/>
    <property type="match status" value="1"/>
</dbReference>
<feature type="binding site" evidence="2">
    <location>
        <position position="10"/>
    </location>
    <ligand>
        <name>a divalent metal cation</name>
        <dbReference type="ChEBI" id="CHEBI:60240"/>
        <label>1</label>
    </ligand>
</feature>
<comment type="caution">
    <text evidence="3">The sequence shown here is derived from an EMBL/GenBank/DDBJ whole genome shotgun (WGS) entry which is preliminary data.</text>
</comment>